<keyword evidence="11" id="KW-1185">Reference proteome</keyword>
<organism evidence="10 11">
    <name type="scientific">Artemisia annua</name>
    <name type="common">Sweet wormwood</name>
    <dbReference type="NCBI Taxonomy" id="35608"/>
    <lineage>
        <taxon>Eukaryota</taxon>
        <taxon>Viridiplantae</taxon>
        <taxon>Streptophyta</taxon>
        <taxon>Embryophyta</taxon>
        <taxon>Tracheophyta</taxon>
        <taxon>Spermatophyta</taxon>
        <taxon>Magnoliopsida</taxon>
        <taxon>eudicotyledons</taxon>
        <taxon>Gunneridae</taxon>
        <taxon>Pentapetalae</taxon>
        <taxon>asterids</taxon>
        <taxon>campanulids</taxon>
        <taxon>Asterales</taxon>
        <taxon>Asteraceae</taxon>
        <taxon>Asteroideae</taxon>
        <taxon>Anthemideae</taxon>
        <taxon>Artemisiinae</taxon>
        <taxon>Artemisia</taxon>
    </lineage>
</organism>
<feature type="domain" description="Trichome birefringence-like N-terminal" evidence="9">
    <location>
        <begin position="62"/>
        <end position="112"/>
    </location>
</feature>
<evidence type="ECO:0000313" key="11">
    <source>
        <dbReference type="Proteomes" id="UP000245207"/>
    </source>
</evidence>
<dbReference type="InterPro" id="IPR026057">
    <property type="entry name" value="TBL_C"/>
</dbReference>
<feature type="transmembrane region" description="Helical" evidence="7">
    <location>
        <begin position="20"/>
        <end position="39"/>
    </location>
</feature>
<dbReference type="InterPro" id="IPR029962">
    <property type="entry name" value="TBL"/>
</dbReference>
<dbReference type="GO" id="GO:0005794">
    <property type="term" value="C:Golgi apparatus"/>
    <property type="evidence" value="ECO:0007669"/>
    <property type="project" value="TreeGrafter"/>
</dbReference>
<protein>
    <submittedName>
        <fullName evidence="10">PC-Esterase</fullName>
    </submittedName>
</protein>
<keyword evidence="3 7" id="KW-0812">Transmembrane</keyword>
<keyword evidence="4" id="KW-0735">Signal-anchor</keyword>
<dbReference type="OrthoDB" id="2016263at2759"/>
<evidence type="ECO:0000256" key="7">
    <source>
        <dbReference type="SAM" id="Phobius"/>
    </source>
</evidence>
<dbReference type="GO" id="GO:0016020">
    <property type="term" value="C:membrane"/>
    <property type="evidence" value="ECO:0007669"/>
    <property type="project" value="UniProtKB-SubCell"/>
</dbReference>
<evidence type="ECO:0000259" key="8">
    <source>
        <dbReference type="Pfam" id="PF13839"/>
    </source>
</evidence>
<dbReference type="InterPro" id="IPR025846">
    <property type="entry name" value="TBL_N"/>
</dbReference>
<dbReference type="PANTHER" id="PTHR32285">
    <property type="entry name" value="PROTEIN TRICHOME BIREFRINGENCE-LIKE 9-RELATED"/>
    <property type="match status" value="1"/>
</dbReference>
<dbReference type="AlphaFoldDB" id="A0A2U1LNV0"/>
<dbReference type="Proteomes" id="UP000245207">
    <property type="component" value="Unassembled WGS sequence"/>
</dbReference>
<evidence type="ECO:0000256" key="3">
    <source>
        <dbReference type="ARBA" id="ARBA00022692"/>
    </source>
</evidence>
<reference evidence="10 11" key="1">
    <citation type="journal article" date="2018" name="Mol. Plant">
        <title>The genome of Artemisia annua provides insight into the evolution of Asteraceae family and artemisinin biosynthesis.</title>
        <authorList>
            <person name="Shen Q."/>
            <person name="Zhang L."/>
            <person name="Liao Z."/>
            <person name="Wang S."/>
            <person name="Yan T."/>
            <person name="Shi P."/>
            <person name="Liu M."/>
            <person name="Fu X."/>
            <person name="Pan Q."/>
            <person name="Wang Y."/>
            <person name="Lv Z."/>
            <person name="Lu X."/>
            <person name="Zhang F."/>
            <person name="Jiang W."/>
            <person name="Ma Y."/>
            <person name="Chen M."/>
            <person name="Hao X."/>
            <person name="Li L."/>
            <person name="Tang Y."/>
            <person name="Lv G."/>
            <person name="Zhou Y."/>
            <person name="Sun X."/>
            <person name="Brodelius P.E."/>
            <person name="Rose J.K.C."/>
            <person name="Tang K."/>
        </authorList>
    </citation>
    <scope>NUCLEOTIDE SEQUENCE [LARGE SCALE GENOMIC DNA]</scope>
    <source>
        <strain evidence="11">cv. Huhao1</strain>
        <tissue evidence="10">Leaf</tissue>
    </source>
</reference>
<evidence type="ECO:0000313" key="10">
    <source>
        <dbReference type="EMBL" id="PWA50670.1"/>
    </source>
</evidence>
<evidence type="ECO:0000256" key="6">
    <source>
        <dbReference type="ARBA" id="ARBA00023136"/>
    </source>
</evidence>
<feature type="domain" description="Trichome birefringence-like C-terminal" evidence="8">
    <location>
        <begin position="270"/>
        <end position="377"/>
    </location>
</feature>
<feature type="domain" description="Trichome birefringence-like C-terminal" evidence="8">
    <location>
        <begin position="142"/>
        <end position="263"/>
    </location>
</feature>
<dbReference type="STRING" id="35608.A0A2U1LNV0"/>
<keyword evidence="5 7" id="KW-1133">Transmembrane helix</keyword>
<comment type="caution">
    <text evidence="10">The sequence shown here is derived from an EMBL/GenBank/DDBJ whole genome shotgun (WGS) entry which is preliminary data.</text>
</comment>
<dbReference type="Pfam" id="PF13839">
    <property type="entry name" value="PC-Esterase"/>
    <property type="match status" value="2"/>
</dbReference>
<dbReference type="GO" id="GO:0016413">
    <property type="term" value="F:O-acetyltransferase activity"/>
    <property type="evidence" value="ECO:0007669"/>
    <property type="project" value="InterPro"/>
</dbReference>
<gene>
    <name evidence="10" type="ORF">CTI12_AA470780</name>
</gene>
<comment type="subcellular location">
    <subcellularLocation>
        <location evidence="1">Membrane</location>
        <topology evidence="1">Single-pass membrane protein</topology>
    </subcellularLocation>
</comment>
<name>A0A2U1LNV0_ARTAN</name>
<accession>A0A2U1LNV0</accession>
<evidence type="ECO:0000256" key="4">
    <source>
        <dbReference type="ARBA" id="ARBA00022968"/>
    </source>
</evidence>
<evidence type="ECO:0000256" key="1">
    <source>
        <dbReference type="ARBA" id="ARBA00004167"/>
    </source>
</evidence>
<dbReference type="Pfam" id="PF14416">
    <property type="entry name" value="PMR5N"/>
    <property type="match status" value="1"/>
</dbReference>
<proteinExistence type="inferred from homology"/>
<evidence type="ECO:0000256" key="5">
    <source>
        <dbReference type="ARBA" id="ARBA00022989"/>
    </source>
</evidence>
<dbReference type="PANTHER" id="PTHR32285:SF303">
    <property type="entry name" value="PMR5 DOMAIN, PC-ESTERASE, PROTEIN TRICHOME BIREFRINGENCE-LIKE 34"/>
    <property type="match status" value="1"/>
</dbReference>
<comment type="similarity">
    <text evidence="2">Belongs to the PC-esterase family. TBL subfamily.</text>
</comment>
<evidence type="ECO:0000259" key="9">
    <source>
        <dbReference type="Pfam" id="PF14416"/>
    </source>
</evidence>
<sequence>MRKKKQMVGLWDVKQLFESIIMMFLIIGALATIAFVYVGNHEQEIKKPQVVYNTSVYDSLEGCDLFSGKWVHDNDSYPLYKDVECPYIYGDFACGQYGRMDSNYQRWRWQPHVFVNDYVCAFRNITAADPYIIQRQICFSFRFNATDVLERLRGKRVIFIGDSVNRNQWVSMVCMIQTVIPLGLKKMEKVHGVSLLTFKALEYDVSIDFYWAPLLVESNGDHPTKHKTQDRIVRIDSIEKHARNWVNADILVFNSYLWWRMPTLKLLGIEWGMKGDQNCLNETEPVMKDEFWESGSDLRMLRILEYSLNRLKARGVNVQMINISQMTQYRKDAHPSIHRLHYSPLTEKQLSNPKSYADCTHWCLPGVPDVWNELLVTYILRKRK</sequence>
<dbReference type="EMBL" id="PKPP01008447">
    <property type="protein sequence ID" value="PWA50670.1"/>
    <property type="molecule type" value="Genomic_DNA"/>
</dbReference>
<keyword evidence="6 7" id="KW-0472">Membrane</keyword>
<evidence type="ECO:0000256" key="2">
    <source>
        <dbReference type="ARBA" id="ARBA00007727"/>
    </source>
</evidence>